<evidence type="ECO:0000256" key="1">
    <source>
        <dbReference type="ARBA" id="ARBA00004245"/>
    </source>
</evidence>
<dbReference type="SUPFAM" id="SSF52540">
    <property type="entry name" value="P-loop containing nucleoside triphosphate hydrolases"/>
    <property type="match status" value="1"/>
</dbReference>
<evidence type="ECO:0000256" key="2">
    <source>
        <dbReference type="ARBA" id="ARBA00010899"/>
    </source>
</evidence>
<keyword evidence="8" id="KW-0175">Coiled coil</keyword>
<dbReference type="GO" id="GO:0005874">
    <property type="term" value="C:microtubule"/>
    <property type="evidence" value="ECO:0007669"/>
    <property type="project" value="UniProtKB-KW"/>
</dbReference>
<name>A0A9P0CMW0_9CUCU</name>
<comment type="subcellular location">
    <subcellularLocation>
        <location evidence="1">Cytoplasm</location>
        <location evidence="1">Cytoskeleton</location>
    </subcellularLocation>
</comment>
<evidence type="ECO:0000313" key="11">
    <source>
        <dbReference type="EMBL" id="CAH1103448.1"/>
    </source>
</evidence>
<protein>
    <recommendedName>
        <fullName evidence="10">Kinesin motor domain-containing protein</fullName>
    </recommendedName>
</protein>
<dbReference type="GO" id="GO:0003777">
    <property type="term" value="F:microtubule motor activity"/>
    <property type="evidence" value="ECO:0007669"/>
    <property type="project" value="InterPro"/>
</dbReference>
<accession>A0A9P0CMW0</accession>
<dbReference type="PANTHER" id="PTHR47972">
    <property type="entry name" value="KINESIN-LIKE PROTEIN KLP-3"/>
    <property type="match status" value="1"/>
</dbReference>
<dbReference type="InterPro" id="IPR036961">
    <property type="entry name" value="Kinesin_motor_dom_sf"/>
</dbReference>
<organism evidence="11 12">
    <name type="scientific">Psylliodes chrysocephalus</name>
    <dbReference type="NCBI Taxonomy" id="3402493"/>
    <lineage>
        <taxon>Eukaryota</taxon>
        <taxon>Metazoa</taxon>
        <taxon>Ecdysozoa</taxon>
        <taxon>Arthropoda</taxon>
        <taxon>Hexapoda</taxon>
        <taxon>Insecta</taxon>
        <taxon>Pterygota</taxon>
        <taxon>Neoptera</taxon>
        <taxon>Endopterygota</taxon>
        <taxon>Coleoptera</taxon>
        <taxon>Polyphaga</taxon>
        <taxon>Cucujiformia</taxon>
        <taxon>Chrysomeloidea</taxon>
        <taxon>Chrysomelidae</taxon>
        <taxon>Galerucinae</taxon>
        <taxon>Alticini</taxon>
        <taxon>Psylliodes</taxon>
    </lineage>
</organism>
<evidence type="ECO:0000256" key="6">
    <source>
        <dbReference type="ARBA" id="ARBA00023175"/>
    </source>
</evidence>
<keyword evidence="7" id="KW-0963">Cytoplasm</keyword>
<feature type="region of interest" description="Disordered" evidence="9">
    <location>
        <begin position="74"/>
        <end position="95"/>
    </location>
</feature>
<dbReference type="PANTHER" id="PTHR47972:SF45">
    <property type="entry name" value="PROTEIN CLARET SEGREGATIONAL"/>
    <property type="match status" value="1"/>
</dbReference>
<evidence type="ECO:0000259" key="10">
    <source>
        <dbReference type="SMART" id="SM00129"/>
    </source>
</evidence>
<gene>
    <name evidence="11" type="ORF">PSYICH_LOCUS4195</name>
</gene>
<dbReference type="Gene3D" id="3.40.850.10">
    <property type="entry name" value="Kinesin motor domain"/>
    <property type="match status" value="1"/>
</dbReference>
<keyword evidence="3" id="KW-0493">Microtubule</keyword>
<evidence type="ECO:0000256" key="3">
    <source>
        <dbReference type="ARBA" id="ARBA00022701"/>
    </source>
</evidence>
<dbReference type="AlphaFoldDB" id="A0A9P0CMW0"/>
<evidence type="ECO:0000256" key="9">
    <source>
        <dbReference type="SAM" id="MobiDB-lite"/>
    </source>
</evidence>
<dbReference type="OrthoDB" id="3176171at2759"/>
<dbReference type="PRINTS" id="PR00380">
    <property type="entry name" value="KINESINHEAVY"/>
</dbReference>
<proteinExistence type="inferred from homology"/>
<dbReference type="InterPro" id="IPR001752">
    <property type="entry name" value="Kinesin_motor_dom"/>
</dbReference>
<evidence type="ECO:0000256" key="4">
    <source>
        <dbReference type="ARBA" id="ARBA00022741"/>
    </source>
</evidence>
<dbReference type="InterPro" id="IPR027417">
    <property type="entry name" value="P-loop_NTPase"/>
</dbReference>
<feature type="coiled-coil region" evidence="8">
    <location>
        <begin position="199"/>
        <end position="233"/>
    </location>
</feature>
<dbReference type="InterPro" id="IPR027640">
    <property type="entry name" value="Kinesin-like_fam"/>
</dbReference>
<evidence type="ECO:0000313" key="12">
    <source>
        <dbReference type="Proteomes" id="UP001153636"/>
    </source>
</evidence>
<dbReference type="Proteomes" id="UP001153636">
    <property type="component" value="Chromosome 14"/>
</dbReference>
<keyword evidence="6" id="KW-0505">Motor protein</keyword>
<dbReference type="GO" id="GO:0007018">
    <property type="term" value="P:microtubule-based movement"/>
    <property type="evidence" value="ECO:0007669"/>
    <property type="project" value="InterPro"/>
</dbReference>
<dbReference type="GO" id="GO:0005524">
    <property type="term" value="F:ATP binding"/>
    <property type="evidence" value="ECO:0007669"/>
    <property type="project" value="UniProtKB-KW"/>
</dbReference>
<feature type="domain" description="Kinesin motor" evidence="10">
    <location>
        <begin position="252"/>
        <end position="583"/>
    </location>
</feature>
<keyword evidence="4" id="KW-0547">Nucleotide-binding</keyword>
<reference evidence="11" key="1">
    <citation type="submission" date="2022-01" db="EMBL/GenBank/DDBJ databases">
        <authorList>
            <person name="King R."/>
        </authorList>
    </citation>
    <scope>NUCLEOTIDE SEQUENCE</scope>
</reference>
<comment type="similarity">
    <text evidence="2">Belongs to the TRAFAC class myosin-kinesin ATPase superfamily. Kinesin family. KIN-14 subfamily.</text>
</comment>
<dbReference type="SMART" id="SM00129">
    <property type="entry name" value="KISc"/>
    <property type="match status" value="1"/>
</dbReference>
<keyword evidence="7" id="KW-0206">Cytoskeleton</keyword>
<evidence type="ECO:0000256" key="7">
    <source>
        <dbReference type="ARBA" id="ARBA00023212"/>
    </source>
</evidence>
<dbReference type="Pfam" id="PF00225">
    <property type="entry name" value="Kinesin"/>
    <property type="match status" value="1"/>
</dbReference>
<evidence type="ECO:0000256" key="8">
    <source>
        <dbReference type="SAM" id="Coils"/>
    </source>
</evidence>
<feature type="compositionally biased region" description="Basic residues" evidence="9">
    <location>
        <begin position="1"/>
        <end position="12"/>
    </location>
</feature>
<dbReference type="GO" id="GO:0008017">
    <property type="term" value="F:microtubule binding"/>
    <property type="evidence" value="ECO:0007669"/>
    <property type="project" value="InterPro"/>
</dbReference>
<keyword evidence="12" id="KW-1185">Reference proteome</keyword>
<keyword evidence="5" id="KW-0067">ATP-binding</keyword>
<dbReference type="PROSITE" id="PS00411">
    <property type="entry name" value="KINESIN_MOTOR_1"/>
    <property type="match status" value="1"/>
</dbReference>
<dbReference type="InterPro" id="IPR019821">
    <property type="entry name" value="Kinesin_motor_CS"/>
</dbReference>
<dbReference type="EMBL" id="OV651826">
    <property type="protein sequence ID" value="CAH1103448.1"/>
    <property type="molecule type" value="Genomic_DNA"/>
</dbReference>
<feature type="compositionally biased region" description="Polar residues" evidence="9">
    <location>
        <begin position="17"/>
        <end position="26"/>
    </location>
</feature>
<sequence length="597" mass="67973">MDSKSKLPKPSRLRQPIFSNPSTANNEPKPAVSRPPQAVIRVPPPTVQPRKFMRRSKSLADLRPNTITNFSVTASSTSKAGVKRPPATTTSKIDTGTKPKVVKQVKIPDWDYKSRFLNLQEKHTKLLEVHKKVKDQAAGIEELEDQHNALISDHETLKKAHEKLTLLAEDQAAQLKYLKQVEIELNELKGPYNDLKIKHAEMTSDLEQFTMENNDLKQTVNELTSQLAHLKDDFIKKEVLRRKLHNVIQDLKGNIRVFCRVRPPINELEQERLKCLIQYPDENSIEIFKNANSLNSKQEFSFHYVFNEDSTQTEFFEELSQFVQSAIDGYHVCVFAYGQTGSGKTYTMQGLDMPEHMGMIPRTVNLIFETIDNLSQSNWEYEVRVSFLEIYNENVKDLLDRNANLDICFNEGKGTTVTNLKIESIYSYKDFEKFMKIAQKNRMVAATDFNEHSSRSHAITKIYINGRHADSKEYYTGSVNLVDLAGSESAKTSHGDRLVETKSINKSLSTLGSVMLALHNKDKHIPYRNSKLTYLLQSCLGGNSKTMMIVNISPFEENYGESISSLRFASTVKEVKTKIKRNKAIMPLSAINTSNNN</sequence>
<feature type="region of interest" description="Disordered" evidence="9">
    <location>
        <begin position="1"/>
        <end position="48"/>
    </location>
</feature>
<evidence type="ECO:0000256" key="5">
    <source>
        <dbReference type="ARBA" id="ARBA00022840"/>
    </source>
</evidence>